<evidence type="ECO:0000256" key="1">
    <source>
        <dbReference type="SAM" id="MobiDB-lite"/>
    </source>
</evidence>
<name>A0A811U2Y2_CERCA</name>
<accession>A0A811U2Y2</accession>
<proteinExistence type="predicted"/>
<keyword evidence="3" id="KW-1185">Reference proteome</keyword>
<organism evidence="2 3">
    <name type="scientific">Ceratitis capitata</name>
    <name type="common">Mediterranean fruit fly</name>
    <name type="synonym">Tephritis capitata</name>
    <dbReference type="NCBI Taxonomy" id="7213"/>
    <lineage>
        <taxon>Eukaryota</taxon>
        <taxon>Metazoa</taxon>
        <taxon>Ecdysozoa</taxon>
        <taxon>Arthropoda</taxon>
        <taxon>Hexapoda</taxon>
        <taxon>Insecta</taxon>
        <taxon>Pterygota</taxon>
        <taxon>Neoptera</taxon>
        <taxon>Endopterygota</taxon>
        <taxon>Diptera</taxon>
        <taxon>Brachycera</taxon>
        <taxon>Muscomorpha</taxon>
        <taxon>Tephritoidea</taxon>
        <taxon>Tephritidae</taxon>
        <taxon>Ceratitis</taxon>
        <taxon>Ceratitis</taxon>
    </lineage>
</organism>
<evidence type="ECO:0000313" key="3">
    <source>
        <dbReference type="Proteomes" id="UP000606786"/>
    </source>
</evidence>
<comment type="caution">
    <text evidence="2">The sequence shown here is derived from an EMBL/GenBank/DDBJ whole genome shotgun (WGS) entry which is preliminary data.</text>
</comment>
<dbReference type="AlphaFoldDB" id="A0A811U2Y2"/>
<sequence>MQGAPLCTWRTQSQPHTRCHNSVHGVRSFPQRSCLWHAIEEAKEDDEAEEEPTEKVRLKQDSTSGNGRNPKANMVKLQQQQYTHTHTPTRTQRVCKRISGCVQLLRSAKNISTSISSCKHALKIQQKLNKTAA</sequence>
<reference evidence="2" key="1">
    <citation type="submission" date="2020-11" db="EMBL/GenBank/DDBJ databases">
        <authorList>
            <person name="Whitehead M."/>
        </authorList>
    </citation>
    <scope>NUCLEOTIDE SEQUENCE</scope>
    <source>
        <strain evidence="2">EGII</strain>
    </source>
</reference>
<dbReference type="EMBL" id="CAJHJT010000001">
    <property type="protein sequence ID" value="CAD6993492.1"/>
    <property type="molecule type" value="Genomic_DNA"/>
</dbReference>
<feature type="region of interest" description="Disordered" evidence="1">
    <location>
        <begin position="42"/>
        <end position="73"/>
    </location>
</feature>
<evidence type="ECO:0000313" key="2">
    <source>
        <dbReference type="EMBL" id="CAD6993492.1"/>
    </source>
</evidence>
<protein>
    <submittedName>
        <fullName evidence="2">(Mediterranean fruit fly) hypothetical protein</fullName>
    </submittedName>
</protein>
<feature type="compositionally biased region" description="Acidic residues" evidence="1">
    <location>
        <begin position="42"/>
        <end position="52"/>
    </location>
</feature>
<gene>
    <name evidence="2" type="ORF">CCAP1982_LOCUS2305</name>
</gene>
<dbReference type="Proteomes" id="UP000606786">
    <property type="component" value="Unassembled WGS sequence"/>
</dbReference>